<dbReference type="AlphaFoldDB" id="A0A834XWF6"/>
<evidence type="ECO:0000313" key="2">
    <source>
        <dbReference type="EMBL" id="KAF7994061.1"/>
    </source>
</evidence>
<feature type="chain" id="PRO_5032944888" description="Odorant-binding protein" evidence="1">
    <location>
        <begin position="21"/>
        <end position="286"/>
    </location>
</feature>
<keyword evidence="3" id="KW-1185">Reference proteome</keyword>
<sequence length="286" mass="34461">MPRFFFYAFIIIAVKYTCHAQANYNVFNGPEDKMIISLESYKEEIDTCVLQIPLFNLLWHNYVFYSRKNMINPPAWLKKVGKNNTCSFEIYPDILNEKGLNKLLTLEWKVTINFKNCQNPWFYMKLYNSCQEVSIFYLVEQSFWNKLRVDSSAKIINIKYQHQKIRFDLSKNFKVHNETIHTCDLEMIVDKYTAKILSFNDKQRRNNWIKIIENQNNTCSFKIDPKIMKRNHQLNLLNYNWCIIEKFDNCNIYFVNKTFTDNYCNFEIFNCIDPTMLFKNNSINIQ</sequence>
<evidence type="ECO:0000256" key="1">
    <source>
        <dbReference type="SAM" id="SignalP"/>
    </source>
</evidence>
<gene>
    <name evidence="2" type="ORF">HCN44_011330</name>
</gene>
<evidence type="ECO:0000313" key="3">
    <source>
        <dbReference type="Proteomes" id="UP000639338"/>
    </source>
</evidence>
<evidence type="ECO:0008006" key="4">
    <source>
        <dbReference type="Google" id="ProtNLM"/>
    </source>
</evidence>
<accession>A0A834XWF6</accession>
<protein>
    <recommendedName>
        <fullName evidence="4">Odorant-binding protein</fullName>
    </recommendedName>
</protein>
<proteinExistence type="predicted"/>
<dbReference type="EMBL" id="JACMRX010000003">
    <property type="protein sequence ID" value="KAF7994061.1"/>
    <property type="molecule type" value="Genomic_DNA"/>
</dbReference>
<organism evidence="2 3">
    <name type="scientific">Aphidius gifuensis</name>
    <name type="common">Parasitoid wasp</name>
    <dbReference type="NCBI Taxonomy" id="684658"/>
    <lineage>
        <taxon>Eukaryota</taxon>
        <taxon>Metazoa</taxon>
        <taxon>Ecdysozoa</taxon>
        <taxon>Arthropoda</taxon>
        <taxon>Hexapoda</taxon>
        <taxon>Insecta</taxon>
        <taxon>Pterygota</taxon>
        <taxon>Neoptera</taxon>
        <taxon>Endopterygota</taxon>
        <taxon>Hymenoptera</taxon>
        <taxon>Apocrita</taxon>
        <taxon>Ichneumonoidea</taxon>
        <taxon>Braconidae</taxon>
        <taxon>Aphidiinae</taxon>
        <taxon>Aphidius</taxon>
    </lineage>
</organism>
<name>A0A834XWF6_APHGI</name>
<feature type="signal peptide" evidence="1">
    <location>
        <begin position="1"/>
        <end position="20"/>
    </location>
</feature>
<keyword evidence="1" id="KW-0732">Signal</keyword>
<reference evidence="2 3" key="1">
    <citation type="submission" date="2020-08" db="EMBL/GenBank/DDBJ databases">
        <title>Aphidius gifuensis genome sequencing and assembly.</title>
        <authorList>
            <person name="Du Z."/>
        </authorList>
    </citation>
    <scope>NUCLEOTIDE SEQUENCE [LARGE SCALE GENOMIC DNA]</scope>
    <source>
        <strain evidence="2">YNYX2018</strain>
        <tissue evidence="2">Adults</tissue>
    </source>
</reference>
<dbReference type="Proteomes" id="UP000639338">
    <property type="component" value="Unassembled WGS sequence"/>
</dbReference>
<comment type="caution">
    <text evidence="2">The sequence shown here is derived from an EMBL/GenBank/DDBJ whole genome shotgun (WGS) entry which is preliminary data.</text>
</comment>